<comment type="caution">
    <text evidence="2">The sequence shown here is derived from an EMBL/GenBank/DDBJ whole genome shotgun (WGS) entry which is preliminary data.</text>
</comment>
<reference evidence="2" key="1">
    <citation type="submission" date="2022-03" db="EMBL/GenBank/DDBJ databases">
        <authorList>
            <person name="Lindestad O."/>
        </authorList>
    </citation>
    <scope>NUCLEOTIDE SEQUENCE</scope>
</reference>
<sequence length="163" mass="18213">MPKRSAQEKLDKYRYKIRKLEEKVKEKNWSRIRPLESSEDENIAGHTINLCIASPPANTRALISDVIRSWARTTGLITVRNPVTPIVACPEFASSSPRIQTLPGSATHNPKKSKPTIVINPYFPVDVVQKGFLIYYFLNTTTAITIARRGDCALPFGEAFSPA</sequence>
<protein>
    <submittedName>
        <fullName evidence="2">Jg26984 protein</fullName>
    </submittedName>
</protein>
<dbReference type="Proteomes" id="UP000838756">
    <property type="component" value="Unassembled WGS sequence"/>
</dbReference>
<evidence type="ECO:0000313" key="3">
    <source>
        <dbReference type="Proteomes" id="UP000838756"/>
    </source>
</evidence>
<organism evidence="2 3">
    <name type="scientific">Pararge aegeria aegeria</name>
    <dbReference type="NCBI Taxonomy" id="348720"/>
    <lineage>
        <taxon>Eukaryota</taxon>
        <taxon>Metazoa</taxon>
        <taxon>Ecdysozoa</taxon>
        <taxon>Arthropoda</taxon>
        <taxon>Hexapoda</taxon>
        <taxon>Insecta</taxon>
        <taxon>Pterygota</taxon>
        <taxon>Neoptera</taxon>
        <taxon>Endopterygota</taxon>
        <taxon>Lepidoptera</taxon>
        <taxon>Glossata</taxon>
        <taxon>Ditrysia</taxon>
        <taxon>Papilionoidea</taxon>
        <taxon>Nymphalidae</taxon>
        <taxon>Satyrinae</taxon>
        <taxon>Satyrini</taxon>
        <taxon>Parargina</taxon>
        <taxon>Pararge</taxon>
    </lineage>
</organism>
<dbReference type="AlphaFoldDB" id="A0A8S4RVG7"/>
<evidence type="ECO:0000256" key="1">
    <source>
        <dbReference type="SAM" id="Coils"/>
    </source>
</evidence>
<gene>
    <name evidence="2" type="primary">jg26984</name>
    <name evidence="2" type="ORF">PAEG_LOCUS18101</name>
</gene>
<name>A0A8S4RVG7_9NEOP</name>
<dbReference type="EMBL" id="CAKXAJ010025588">
    <property type="protein sequence ID" value="CAH2241684.1"/>
    <property type="molecule type" value="Genomic_DNA"/>
</dbReference>
<evidence type="ECO:0000313" key="2">
    <source>
        <dbReference type="EMBL" id="CAH2241684.1"/>
    </source>
</evidence>
<accession>A0A8S4RVG7</accession>
<feature type="coiled-coil region" evidence="1">
    <location>
        <begin position="3"/>
        <end position="30"/>
    </location>
</feature>
<dbReference type="OrthoDB" id="6140287at2759"/>
<keyword evidence="3" id="KW-1185">Reference proteome</keyword>
<keyword evidence="1" id="KW-0175">Coiled coil</keyword>
<proteinExistence type="predicted"/>